<dbReference type="PANTHER" id="PTHR13452:SF10">
    <property type="entry name" value="THUMP DOMAIN-CONTAINING PROTEIN 1"/>
    <property type="match status" value="1"/>
</dbReference>
<evidence type="ECO:0000313" key="5">
    <source>
        <dbReference type="Proteomes" id="UP000509771"/>
    </source>
</evidence>
<dbReference type="RefSeq" id="WP_179360532.1">
    <property type="nucleotide sequence ID" value="NZ_CP026993.1"/>
</dbReference>
<feature type="coiled-coil region" evidence="2">
    <location>
        <begin position="78"/>
        <end position="105"/>
    </location>
</feature>
<evidence type="ECO:0000256" key="1">
    <source>
        <dbReference type="PROSITE-ProRule" id="PRU00529"/>
    </source>
</evidence>
<dbReference type="Pfam" id="PF02926">
    <property type="entry name" value="THUMP"/>
    <property type="match status" value="1"/>
</dbReference>
<keyword evidence="4" id="KW-0808">Transferase</keyword>
<organism evidence="4 5">
    <name type="scientific">Nitrosopumilus cobalaminigenes</name>
    <dbReference type="NCBI Taxonomy" id="1470066"/>
    <lineage>
        <taxon>Archaea</taxon>
        <taxon>Nitrososphaerota</taxon>
        <taxon>Nitrososphaeria</taxon>
        <taxon>Nitrosopumilales</taxon>
        <taxon>Nitrosopumilaceae</taxon>
        <taxon>Nitrosopumilus</taxon>
    </lineage>
</organism>
<keyword evidence="4" id="KW-0489">Methyltransferase</keyword>
<name>A0A7D5M1D0_9ARCH</name>
<feature type="domain" description="THUMP" evidence="3">
    <location>
        <begin position="59"/>
        <end position="157"/>
    </location>
</feature>
<keyword evidence="2" id="KW-0175">Coiled coil</keyword>
<protein>
    <submittedName>
        <fullName evidence="4">RNA methyltransferase</fullName>
    </submittedName>
</protein>
<dbReference type="SMART" id="SM00981">
    <property type="entry name" value="THUMP"/>
    <property type="match status" value="1"/>
</dbReference>
<keyword evidence="1" id="KW-0694">RNA-binding</keyword>
<keyword evidence="5" id="KW-1185">Reference proteome</keyword>
<proteinExistence type="predicted"/>
<dbReference type="Proteomes" id="UP000509771">
    <property type="component" value="Chromosome"/>
</dbReference>
<dbReference type="InterPro" id="IPR040183">
    <property type="entry name" value="THUMPD1-like"/>
</dbReference>
<dbReference type="GO" id="GO:0032259">
    <property type="term" value="P:methylation"/>
    <property type="evidence" value="ECO:0007669"/>
    <property type="project" value="UniProtKB-KW"/>
</dbReference>
<gene>
    <name evidence="4" type="ORF">C5F47_07570</name>
</gene>
<accession>A0A7D5M1D0</accession>
<evidence type="ECO:0000313" key="4">
    <source>
        <dbReference type="EMBL" id="QLH03415.1"/>
    </source>
</evidence>
<sequence>MNLIITCPRHLEPDTEDELKDILEEFGDTDLKVTITSMSGILTAETKLDPVEVVRKMKEMLLDEPWSIRYCKRVIPIQKVIESNIDEIEKTVDELSNQISEEETYRISIEKRNSDLSSKEIITKIADKIKNKVSLEFPDKILLIEILGSKTGVSILKKSDILSTEKTKRSMSE</sequence>
<reference evidence="4 5" key="1">
    <citation type="submission" date="2018-02" db="EMBL/GenBank/DDBJ databases">
        <title>Complete genome of Nitrosopumilus cobalaminigenes HCA1.</title>
        <authorList>
            <person name="Qin W."/>
            <person name="Zheng Y."/>
            <person name="Stahl D.A."/>
        </authorList>
    </citation>
    <scope>NUCLEOTIDE SEQUENCE [LARGE SCALE GENOMIC DNA]</scope>
    <source>
        <strain evidence="4 5">HCA1</strain>
    </source>
</reference>
<evidence type="ECO:0000256" key="2">
    <source>
        <dbReference type="SAM" id="Coils"/>
    </source>
</evidence>
<dbReference type="PROSITE" id="PS51165">
    <property type="entry name" value="THUMP"/>
    <property type="match status" value="1"/>
</dbReference>
<dbReference type="KEGG" id="ncl:C5F47_07570"/>
<dbReference type="Gene3D" id="3.30.2300.10">
    <property type="entry name" value="THUMP superfamily"/>
    <property type="match status" value="1"/>
</dbReference>
<dbReference type="EMBL" id="CP026993">
    <property type="protein sequence ID" value="QLH03415.1"/>
    <property type="molecule type" value="Genomic_DNA"/>
</dbReference>
<dbReference type="GeneID" id="56059908"/>
<dbReference type="AlphaFoldDB" id="A0A7D5M1D0"/>
<dbReference type="GO" id="GO:0006400">
    <property type="term" value="P:tRNA modification"/>
    <property type="evidence" value="ECO:0007669"/>
    <property type="project" value="InterPro"/>
</dbReference>
<dbReference type="PANTHER" id="PTHR13452">
    <property type="entry name" value="THUMP DOMAIN CONTAINING PROTEIN 1-RELATED"/>
    <property type="match status" value="1"/>
</dbReference>
<dbReference type="CDD" id="cd11717">
    <property type="entry name" value="THUMP_THUMPD1_like"/>
    <property type="match status" value="1"/>
</dbReference>
<evidence type="ECO:0000259" key="3">
    <source>
        <dbReference type="PROSITE" id="PS51165"/>
    </source>
</evidence>
<dbReference type="SUPFAM" id="SSF143437">
    <property type="entry name" value="THUMP domain-like"/>
    <property type="match status" value="1"/>
</dbReference>
<dbReference type="GO" id="GO:0008168">
    <property type="term" value="F:methyltransferase activity"/>
    <property type="evidence" value="ECO:0007669"/>
    <property type="project" value="UniProtKB-KW"/>
</dbReference>
<dbReference type="InterPro" id="IPR004114">
    <property type="entry name" value="THUMP_dom"/>
</dbReference>
<dbReference type="GO" id="GO:0003723">
    <property type="term" value="F:RNA binding"/>
    <property type="evidence" value="ECO:0007669"/>
    <property type="project" value="UniProtKB-UniRule"/>
</dbReference>
<dbReference type="OrthoDB" id="26307at2157"/>